<organism evidence="2 3">
    <name type="scientific">Bosea rubneri</name>
    <dbReference type="NCBI Taxonomy" id="3075434"/>
    <lineage>
        <taxon>Bacteria</taxon>
        <taxon>Pseudomonadati</taxon>
        <taxon>Pseudomonadota</taxon>
        <taxon>Alphaproteobacteria</taxon>
        <taxon>Hyphomicrobiales</taxon>
        <taxon>Boseaceae</taxon>
        <taxon>Bosea</taxon>
    </lineage>
</organism>
<feature type="signal peptide" evidence="1">
    <location>
        <begin position="1"/>
        <end position="23"/>
    </location>
</feature>
<keyword evidence="1" id="KW-0732">Signal</keyword>
<dbReference type="Proteomes" id="UP001254257">
    <property type="component" value="Unassembled WGS sequence"/>
</dbReference>
<reference evidence="2 3" key="1">
    <citation type="submission" date="2023-09" db="EMBL/GenBank/DDBJ databases">
        <title>Whole genome shotgun sequencing (WGS) of Bosea sp. ZW T0_25, isolated from stored onions (Allium cepa).</title>
        <authorList>
            <person name="Stoll D.A."/>
            <person name="Huch M."/>
        </authorList>
    </citation>
    <scope>NUCLEOTIDE SEQUENCE [LARGE SCALE GENOMIC DNA]</scope>
    <source>
        <strain evidence="2 3">ZW T0_25</strain>
    </source>
</reference>
<evidence type="ECO:0008006" key="4">
    <source>
        <dbReference type="Google" id="ProtNLM"/>
    </source>
</evidence>
<accession>A0ABU3S520</accession>
<sequence length="148" mass="15255">MTLNSLARIGAVALMFLPPAAIAQQRTLGPPSGSVRIEIFSVAFIGQGQVGGGTLAFKGRNYPISVGGLGVGGIGAAKLTATGRVYGLRNRQDFAGAYVQLREGWAAGRAGQGRMVLKNDKGVTISLDTRRQGLQLALGADGVVIGFK</sequence>
<proteinExistence type="predicted"/>
<evidence type="ECO:0000313" key="3">
    <source>
        <dbReference type="Proteomes" id="UP001254257"/>
    </source>
</evidence>
<evidence type="ECO:0000256" key="1">
    <source>
        <dbReference type="SAM" id="SignalP"/>
    </source>
</evidence>
<dbReference type="RefSeq" id="WP_316017764.1">
    <property type="nucleotide sequence ID" value="NZ_JAWDID010000009.1"/>
</dbReference>
<protein>
    <recommendedName>
        <fullName evidence="4">DUF1134 domain-containing protein</fullName>
    </recommendedName>
</protein>
<name>A0ABU3S520_9HYPH</name>
<keyword evidence="3" id="KW-1185">Reference proteome</keyword>
<dbReference type="EMBL" id="JAWDID010000009">
    <property type="protein sequence ID" value="MDU0339880.1"/>
    <property type="molecule type" value="Genomic_DNA"/>
</dbReference>
<evidence type="ECO:0000313" key="2">
    <source>
        <dbReference type="EMBL" id="MDU0339880.1"/>
    </source>
</evidence>
<comment type="caution">
    <text evidence="2">The sequence shown here is derived from an EMBL/GenBank/DDBJ whole genome shotgun (WGS) entry which is preliminary data.</text>
</comment>
<feature type="chain" id="PRO_5046786116" description="DUF1134 domain-containing protein" evidence="1">
    <location>
        <begin position="24"/>
        <end position="148"/>
    </location>
</feature>
<gene>
    <name evidence="2" type="ORF">RKE40_08305</name>
</gene>